<dbReference type="HOGENOM" id="CLU_1960134_0_0_1"/>
<keyword evidence="2" id="KW-1185">Reference proteome</keyword>
<name>V2XCN0_MONRO</name>
<dbReference type="AlphaFoldDB" id="V2XCN0"/>
<comment type="caution">
    <text evidence="1">The sequence shown here is derived from an EMBL/GenBank/DDBJ whole genome shotgun (WGS) entry which is preliminary data.</text>
</comment>
<accession>V2XCN0</accession>
<dbReference type="KEGG" id="mrr:Moror_6526"/>
<evidence type="ECO:0000313" key="2">
    <source>
        <dbReference type="Proteomes" id="UP000017559"/>
    </source>
</evidence>
<organism evidence="1 2">
    <name type="scientific">Moniliophthora roreri (strain MCA 2997)</name>
    <name type="common">Cocoa frosty pod rot fungus</name>
    <name type="synonym">Crinipellis roreri</name>
    <dbReference type="NCBI Taxonomy" id="1381753"/>
    <lineage>
        <taxon>Eukaryota</taxon>
        <taxon>Fungi</taxon>
        <taxon>Dikarya</taxon>
        <taxon>Basidiomycota</taxon>
        <taxon>Agaricomycotina</taxon>
        <taxon>Agaricomycetes</taxon>
        <taxon>Agaricomycetidae</taxon>
        <taxon>Agaricales</taxon>
        <taxon>Marasmiineae</taxon>
        <taxon>Marasmiaceae</taxon>
        <taxon>Moniliophthora</taxon>
    </lineage>
</organism>
<protein>
    <submittedName>
        <fullName evidence="1">Uncharacterized protein</fullName>
    </submittedName>
</protein>
<dbReference type="EMBL" id="AWSO01000038">
    <property type="protein sequence ID" value="ESK96948.1"/>
    <property type="molecule type" value="Genomic_DNA"/>
</dbReference>
<dbReference type="OrthoDB" id="3134980at2759"/>
<evidence type="ECO:0000313" key="1">
    <source>
        <dbReference type="EMBL" id="ESK96948.1"/>
    </source>
</evidence>
<proteinExistence type="predicted"/>
<dbReference type="Proteomes" id="UP000017559">
    <property type="component" value="Unassembled WGS sequence"/>
</dbReference>
<sequence length="128" mass="14436">MNGRCRPVDPDSDAMRGYSTKDKANKDHCMSVDALRSLHYYPTCFARDMCYYLVDGRLWACGHFEPMSSSHQDCLKSTCLFSSAHPLGCRSTNCMRTMQLPVRNPIRVFKIKCTDCLSRGGLRRGGGN</sequence>
<gene>
    <name evidence="1" type="ORF">Moror_6526</name>
</gene>
<reference evidence="1 2" key="1">
    <citation type="journal article" date="2014" name="BMC Genomics">
        <title>Genome and secretome analysis of the hemibiotrophic fungal pathogen, Moniliophthora roreri, which causes frosty pod rot disease of cacao: mechanisms of the biotrophic and necrotrophic phases.</title>
        <authorList>
            <person name="Meinhardt L.W."/>
            <person name="Costa G.G.L."/>
            <person name="Thomazella D.P.T."/>
            <person name="Teixeira P.J.P.L."/>
            <person name="Carazzolle M.F."/>
            <person name="Schuster S.C."/>
            <person name="Carlson J.E."/>
            <person name="Guiltinan M.J."/>
            <person name="Mieczkowski P."/>
            <person name="Farmer A."/>
            <person name="Ramaraj T."/>
            <person name="Crozier J."/>
            <person name="Davis R.E."/>
            <person name="Shao J."/>
            <person name="Melnick R.L."/>
            <person name="Pereira G.A.G."/>
            <person name="Bailey B.A."/>
        </authorList>
    </citation>
    <scope>NUCLEOTIDE SEQUENCE [LARGE SCALE GENOMIC DNA]</scope>
    <source>
        <strain evidence="1 2">MCA 2997</strain>
    </source>
</reference>